<dbReference type="eggNOG" id="KOG2887">
    <property type="taxonomic scope" value="Eukaryota"/>
</dbReference>
<reference evidence="10" key="1">
    <citation type="journal article" date="2010" name="Nat. Biotechnol.">
        <title>Draft genome sequence of the oilseed species Ricinus communis.</title>
        <authorList>
            <person name="Chan A.P."/>
            <person name="Crabtree J."/>
            <person name="Zhao Q."/>
            <person name="Lorenzi H."/>
            <person name="Orvis J."/>
            <person name="Puiu D."/>
            <person name="Melake-Berhan A."/>
            <person name="Jones K.M."/>
            <person name="Redman J."/>
            <person name="Chen G."/>
            <person name="Cahoon E.B."/>
            <person name="Gedil M."/>
            <person name="Stanke M."/>
            <person name="Haas B.J."/>
            <person name="Wortman J.R."/>
            <person name="Fraser-Liggett C.M."/>
            <person name="Ravel J."/>
            <person name="Rabinowicz P.D."/>
        </authorList>
    </citation>
    <scope>NUCLEOTIDE SEQUENCE [LARGE SCALE GENOMIC DNA]</scope>
    <source>
        <strain evidence="10">cv. Hale</strain>
    </source>
</reference>
<feature type="transmembrane region" description="Helical" evidence="8">
    <location>
        <begin position="64"/>
        <end position="84"/>
    </location>
</feature>
<comment type="function">
    <text evidence="8">May be involved in fusion of retrograde transport vesicles derived from an endocytic compartment with the Golgi complex.</text>
</comment>
<evidence type="ECO:0000256" key="1">
    <source>
        <dbReference type="ARBA" id="ARBA00004141"/>
    </source>
</evidence>
<proteinExistence type="inferred from homology"/>
<comment type="subcellular location">
    <subcellularLocation>
        <location evidence="1 8">Membrane</location>
        <topology evidence="1 8">Multi-pass membrane protein</topology>
    </subcellularLocation>
</comment>
<gene>
    <name evidence="9" type="ORF">RCOM_1579500</name>
</gene>
<evidence type="ECO:0000256" key="6">
    <source>
        <dbReference type="ARBA" id="ARBA00023136"/>
    </source>
</evidence>
<organism evidence="9 10">
    <name type="scientific">Ricinus communis</name>
    <name type="common">Castor bean</name>
    <dbReference type="NCBI Taxonomy" id="3988"/>
    <lineage>
        <taxon>Eukaryota</taxon>
        <taxon>Viridiplantae</taxon>
        <taxon>Streptophyta</taxon>
        <taxon>Embryophyta</taxon>
        <taxon>Tracheophyta</taxon>
        <taxon>Spermatophyta</taxon>
        <taxon>Magnoliopsida</taxon>
        <taxon>eudicotyledons</taxon>
        <taxon>Gunneridae</taxon>
        <taxon>Pentapetalae</taxon>
        <taxon>rosids</taxon>
        <taxon>fabids</taxon>
        <taxon>Malpighiales</taxon>
        <taxon>Euphorbiaceae</taxon>
        <taxon>Acalyphoideae</taxon>
        <taxon>Acalypheae</taxon>
        <taxon>Ricinus</taxon>
    </lineage>
</organism>
<keyword evidence="6 8" id="KW-0472">Membrane</keyword>
<feature type="transmembrane region" description="Helical" evidence="8">
    <location>
        <begin position="96"/>
        <end position="118"/>
    </location>
</feature>
<keyword evidence="4 8" id="KW-0653">Protein transport</keyword>
<comment type="caution">
    <text evidence="8">Lacks conserved residue(s) required for the propagation of feature annotation.</text>
</comment>
<dbReference type="GO" id="GO:0016020">
    <property type="term" value="C:membrane"/>
    <property type="evidence" value="ECO:0007669"/>
    <property type="project" value="UniProtKB-SubCell"/>
</dbReference>
<dbReference type="InParanoid" id="B9RII4"/>
<keyword evidence="3 8" id="KW-0812">Transmembrane</keyword>
<keyword evidence="5 8" id="KW-1133">Transmembrane helix</keyword>
<evidence type="ECO:0000256" key="4">
    <source>
        <dbReference type="ARBA" id="ARBA00022927"/>
    </source>
</evidence>
<protein>
    <recommendedName>
        <fullName evidence="8">Vesicle transport protein</fullName>
    </recommendedName>
</protein>
<feature type="transmembrane region" description="Helical" evidence="8">
    <location>
        <begin position="35"/>
        <end position="57"/>
    </location>
</feature>
<dbReference type="GO" id="GO:0012505">
    <property type="term" value="C:endomembrane system"/>
    <property type="evidence" value="ECO:0007669"/>
    <property type="project" value="UniProtKB-ARBA"/>
</dbReference>
<keyword evidence="10" id="KW-1185">Reference proteome</keyword>
<name>B9RII4_RICCO</name>
<dbReference type="InterPro" id="IPR007305">
    <property type="entry name" value="Vesicle_transpt_Got1/SFT2"/>
</dbReference>
<dbReference type="AlphaFoldDB" id="B9RII4"/>
<dbReference type="GO" id="GO:0015031">
    <property type="term" value="P:protein transport"/>
    <property type="evidence" value="ECO:0007669"/>
    <property type="project" value="UniProtKB-KW"/>
</dbReference>
<dbReference type="InterPro" id="IPR011691">
    <property type="entry name" value="Vesicle_transpt_SFT2"/>
</dbReference>
<evidence type="ECO:0000256" key="3">
    <source>
        <dbReference type="ARBA" id="ARBA00022692"/>
    </source>
</evidence>
<dbReference type="GO" id="GO:0016192">
    <property type="term" value="P:vesicle-mediated transport"/>
    <property type="evidence" value="ECO:0007669"/>
    <property type="project" value="InterPro"/>
</dbReference>
<dbReference type="GO" id="GO:0005737">
    <property type="term" value="C:cytoplasm"/>
    <property type="evidence" value="ECO:0007669"/>
    <property type="project" value="UniProtKB-ARBA"/>
</dbReference>
<dbReference type="PANTHER" id="PTHR23137">
    <property type="entry name" value="VESICLE TRANSPORT PROTEIN-RELATED"/>
    <property type="match status" value="1"/>
</dbReference>
<dbReference type="PANTHER" id="PTHR23137:SF29">
    <property type="entry name" value="VESICLE TRANSPORT PROTEIN"/>
    <property type="match status" value="1"/>
</dbReference>
<dbReference type="EMBL" id="EQ973781">
    <property type="protein sequence ID" value="EEF48956.1"/>
    <property type="molecule type" value="Genomic_DNA"/>
</dbReference>
<evidence type="ECO:0000256" key="5">
    <source>
        <dbReference type="ARBA" id="ARBA00022989"/>
    </source>
</evidence>
<dbReference type="Pfam" id="PF04178">
    <property type="entry name" value="Got1"/>
    <property type="match status" value="1"/>
</dbReference>
<keyword evidence="2 8" id="KW-0813">Transport</keyword>
<evidence type="ECO:0000313" key="10">
    <source>
        <dbReference type="Proteomes" id="UP000008311"/>
    </source>
</evidence>
<evidence type="ECO:0000313" key="9">
    <source>
        <dbReference type="EMBL" id="EEF48956.1"/>
    </source>
</evidence>
<dbReference type="STRING" id="3988.B9RII4"/>
<accession>B9RII4</accession>
<evidence type="ECO:0000256" key="7">
    <source>
        <dbReference type="ARBA" id="ARBA00025800"/>
    </source>
</evidence>
<evidence type="ECO:0000256" key="8">
    <source>
        <dbReference type="RuleBase" id="RU363111"/>
    </source>
</evidence>
<dbReference type="Proteomes" id="UP000008311">
    <property type="component" value="Unassembled WGS sequence"/>
</dbReference>
<evidence type="ECO:0000256" key="2">
    <source>
        <dbReference type="ARBA" id="ARBA00022448"/>
    </source>
</evidence>
<comment type="similarity">
    <text evidence="7 8">Belongs to the SFT2 family.</text>
</comment>
<sequence>MQKLKQFISGDDGEEGLLDDEESDSYCSLSPTQRMYAFAACLVAGLASMFLSVIVLLRPIKFAVLFTFGNLLAVGSTAFLIGPAQQLRMMFDSARIYATAVYIGFVVMALICALWIVAKMEREREREKTGDSVCLPITGQEWPTDHFLVFPGSTMPYVKTNICDRVYGTGQYKFRIDNKWCKCCLYSAANSRLTLAPELKQHATEWFQRYFDCGY</sequence>